<feature type="transmembrane region" description="Helical" evidence="5">
    <location>
        <begin position="45"/>
        <end position="73"/>
    </location>
</feature>
<keyword evidence="2 5" id="KW-0812">Transmembrane</keyword>
<dbReference type="OrthoDB" id="9789029at2"/>
<dbReference type="Gene3D" id="1.20.120.1630">
    <property type="match status" value="1"/>
</dbReference>
<dbReference type="PANTHER" id="PTHR12714:SF9">
    <property type="entry name" value="PROTEIN-S-ISOPRENYLCYSTEINE O-METHYLTRANSFERASE"/>
    <property type="match status" value="1"/>
</dbReference>
<accession>A0A1I1XP62</accession>
<feature type="transmembrane region" description="Helical" evidence="5">
    <location>
        <begin position="6"/>
        <end position="24"/>
    </location>
</feature>
<evidence type="ECO:0000313" key="7">
    <source>
        <dbReference type="Proteomes" id="UP000199400"/>
    </source>
</evidence>
<dbReference type="STRING" id="54.SAMN02745121_02985"/>
<keyword evidence="4 5" id="KW-0472">Membrane</keyword>
<keyword evidence="6" id="KW-0489">Methyltransferase</keyword>
<dbReference type="EMBL" id="FOMX01000008">
    <property type="protein sequence ID" value="SFE09115.1"/>
    <property type="molecule type" value="Genomic_DNA"/>
</dbReference>
<dbReference type="Pfam" id="PF04191">
    <property type="entry name" value="PEMT"/>
    <property type="match status" value="1"/>
</dbReference>
<comment type="subcellular location">
    <subcellularLocation>
        <location evidence="1">Endomembrane system</location>
        <topology evidence="1">Multi-pass membrane protein</topology>
    </subcellularLocation>
</comment>
<feature type="transmembrane region" description="Helical" evidence="5">
    <location>
        <begin position="137"/>
        <end position="163"/>
    </location>
</feature>
<dbReference type="GO" id="GO:0012505">
    <property type="term" value="C:endomembrane system"/>
    <property type="evidence" value="ECO:0007669"/>
    <property type="project" value="UniProtKB-SubCell"/>
</dbReference>
<evidence type="ECO:0000313" key="6">
    <source>
        <dbReference type="EMBL" id="SFE09115.1"/>
    </source>
</evidence>
<evidence type="ECO:0000256" key="5">
    <source>
        <dbReference type="SAM" id="Phobius"/>
    </source>
</evidence>
<proteinExistence type="predicted"/>
<dbReference type="GO" id="GO:0032259">
    <property type="term" value="P:methylation"/>
    <property type="evidence" value="ECO:0007669"/>
    <property type="project" value="UniProtKB-KW"/>
</dbReference>
<keyword evidence="6" id="KW-0808">Transferase</keyword>
<reference evidence="7" key="1">
    <citation type="submission" date="2016-10" db="EMBL/GenBank/DDBJ databases">
        <authorList>
            <person name="Varghese N."/>
            <person name="Submissions S."/>
        </authorList>
    </citation>
    <scope>NUCLEOTIDE SEQUENCE [LARGE SCALE GENOMIC DNA]</scope>
    <source>
        <strain evidence="7">ATCC 25963</strain>
    </source>
</reference>
<dbReference type="Proteomes" id="UP000199400">
    <property type="component" value="Unassembled WGS sequence"/>
</dbReference>
<evidence type="ECO:0000256" key="3">
    <source>
        <dbReference type="ARBA" id="ARBA00022989"/>
    </source>
</evidence>
<organism evidence="6 7">
    <name type="scientific">Nannocystis exedens</name>
    <dbReference type="NCBI Taxonomy" id="54"/>
    <lineage>
        <taxon>Bacteria</taxon>
        <taxon>Pseudomonadati</taxon>
        <taxon>Myxococcota</taxon>
        <taxon>Polyangia</taxon>
        <taxon>Nannocystales</taxon>
        <taxon>Nannocystaceae</taxon>
        <taxon>Nannocystis</taxon>
    </lineage>
</organism>
<dbReference type="GO" id="GO:0008168">
    <property type="term" value="F:methyltransferase activity"/>
    <property type="evidence" value="ECO:0007669"/>
    <property type="project" value="UniProtKB-KW"/>
</dbReference>
<evidence type="ECO:0000256" key="2">
    <source>
        <dbReference type="ARBA" id="ARBA00022692"/>
    </source>
</evidence>
<dbReference type="AlphaFoldDB" id="A0A1I1XP62"/>
<dbReference type="RefSeq" id="WP_096331164.1">
    <property type="nucleotide sequence ID" value="NZ_FOMX01000008.1"/>
</dbReference>
<evidence type="ECO:0000256" key="4">
    <source>
        <dbReference type="ARBA" id="ARBA00023136"/>
    </source>
</evidence>
<evidence type="ECO:0000256" key="1">
    <source>
        <dbReference type="ARBA" id="ARBA00004127"/>
    </source>
</evidence>
<name>A0A1I1XP62_9BACT</name>
<feature type="transmembrane region" description="Helical" evidence="5">
    <location>
        <begin position="79"/>
        <end position="99"/>
    </location>
</feature>
<sequence length="202" mass="21424">MRLEVVALLMILGFYAVAFGLRTYRHRRETGSTGFHGLSGRPGSAEWWGGALFIAGVVLSLLAPIAGLLGWVASPPIGPGQFILGGAAVLVGIAATYAAQTAMGRSWRIGVRSDERTALVTDGPFALVRNPIFSCMLFTAAALVVLLPNPVAVAAFACLLLAVELQVRMVEEPHLLRVHGSKYRSYAARVGRFVPGLGLLRG</sequence>
<dbReference type="PANTHER" id="PTHR12714">
    <property type="entry name" value="PROTEIN-S ISOPRENYLCYSTEINE O-METHYLTRANSFERASE"/>
    <property type="match status" value="1"/>
</dbReference>
<protein>
    <submittedName>
        <fullName evidence="6">Protein-S-isoprenylcysteine O-methyltransferase Ste14</fullName>
    </submittedName>
</protein>
<keyword evidence="7" id="KW-1185">Reference proteome</keyword>
<dbReference type="InterPro" id="IPR007318">
    <property type="entry name" value="Phopholipid_MeTrfase"/>
</dbReference>
<gene>
    <name evidence="6" type="ORF">SAMN02745121_02985</name>
</gene>
<keyword evidence="3 5" id="KW-1133">Transmembrane helix</keyword>